<comment type="subcellular location">
    <subcellularLocation>
        <location evidence="1">Cell membrane</location>
        <topology evidence="1">Multi-pass membrane protein</topology>
    </subcellularLocation>
</comment>
<feature type="transmembrane region" description="Helical" evidence="8">
    <location>
        <begin position="218"/>
        <end position="240"/>
    </location>
</feature>
<feature type="transmembrane region" description="Helical" evidence="8">
    <location>
        <begin position="167"/>
        <end position="188"/>
    </location>
</feature>
<feature type="transmembrane region" description="Helical" evidence="8">
    <location>
        <begin position="277"/>
        <end position="294"/>
    </location>
</feature>
<feature type="transmembrane region" description="Helical" evidence="8">
    <location>
        <begin position="128"/>
        <end position="147"/>
    </location>
</feature>
<keyword evidence="6 8" id="KW-1133">Transmembrane helix</keyword>
<dbReference type="RefSeq" id="WP_309799534.1">
    <property type="nucleotide sequence ID" value="NZ_JAVDPW010000010.1"/>
</dbReference>
<keyword evidence="2" id="KW-0813">Transport</keyword>
<dbReference type="PANTHER" id="PTHR32196:SF21">
    <property type="entry name" value="ABC TRANSPORTER PERMEASE PROTEIN YPHD-RELATED"/>
    <property type="match status" value="1"/>
</dbReference>
<keyword evidence="7 8" id="KW-0472">Membrane</keyword>
<dbReference type="Proteomes" id="UP001262410">
    <property type="component" value="Unassembled WGS sequence"/>
</dbReference>
<evidence type="ECO:0000256" key="5">
    <source>
        <dbReference type="ARBA" id="ARBA00022692"/>
    </source>
</evidence>
<comment type="caution">
    <text evidence="9">The sequence shown here is derived from an EMBL/GenBank/DDBJ whole genome shotgun (WGS) entry which is preliminary data.</text>
</comment>
<dbReference type="PANTHER" id="PTHR32196">
    <property type="entry name" value="ABC TRANSPORTER PERMEASE PROTEIN YPHD-RELATED-RELATED"/>
    <property type="match status" value="1"/>
</dbReference>
<feature type="transmembrane region" description="Helical" evidence="8">
    <location>
        <begin position="21"/>
        <end position="40"/>
    </location>
</feature>
<keyword evidence="3" id="KW-1003">Cell membrane</keyword>
<dbReference type="CDD" id="cd06579">
    <property type="entry name" value="TM_PBP1_transp_AraH_like"/>
    <property type="match status" value="1"/>
</dbReference>
<evidence type="ECO:0000256" key="3">
    <source>
        <dbReference type="ARBA" id="ARBA00022475"/>
    </source>
</evidence>
<keyword evidence="10" id="KW-1185">Reference proteome</keyword>
<evidence type="ECO:0000313" key="9">
    <source>
        <dbReference type="EMBL" id="MDR6292971.1"/>
    </source>
</evidence>
<evidence type="ECO:0000256" key="4">
    <source>
        <dbReference type="ARBA" id="ARBA00022519"/>
    </source>
</evidence>
<reference evidence="9 10" key="1">
    <citation type="submission" date="2023-07" db="EMBL/GenBank/DDBJ databases">
        <title>Sorghum-associated microbial communities from plants grown in Nebraska, USA.</title>
        <authorList>
            <person name="Schachtman D."/>
        </authorList>
    </citation>
    <scope>NUCLEOTIDE SEQUENCE [LARGE SCALE GENOMIC DNA]</scope>
    <source>
        <strain evidence="9 10">584</strain>
    </source>
</reference>
<keyword evidence="5 8" id="KW-0812">Transmembrane</keyword>
<evidence type="ECO:0000256" key="2">
    <source>
        <dbReference type="ARBA" id="ARBA00022448"/>
    </source>
</evidence>
<feature type="transmembrane region" description="Helical" evidence="8">
    <location>
        <begin position="100"/>
        <end position="121"/>
    </location>
</feature>
<evidence type="ECO:0000313" key="10">
    <source>
        <dbReference type="Proteomes" id="UP001262410"/>
    </source>
</evidence>
<dbReference type="Pfam" id="PF02653">
    <property type="entry name" value="BPD_transp_2"/>
    <property type="match status" value="1"/>
</dbReference>
<evidence type="ECO:0000256" key="1">
    <source>
        <dbReference type="ARBA" id="ARBA00004651"/>
    </source>
</evidence>
<protein>
    <submittedName>
        <fullName evidence="9">Ribose transport system permease protein</fullName>
    </submittedName>
</protein>
<gene>
    <name evidence="9" type="ORF">E9232_005516</name>
</gene>
<evidence type="ECO:0000256" key="8">
    <source>
        <dbReference type="SAM" id="Phobius"/>
    </source>
</evidence>
<sequence>MDERSGRRPQAYRVALSQERIVLAIAVLIFAAAAVGLPGFLAPDNLIAIVRSVSVLGILALGMGLVIIGRGIDLSAVAVMAMSVAWFLQLLNGGTSDGLALAYTLAAVLFIGLLNGVLVAYAEVQPIFVTLATASFVFGYVRSQVITQDAVPVPSGHWIERLGGLRIADIPVEVFIFAILALAVSLFLRRTKWGRYVYFAGDNPAGARNIGVPVRPMLVLRYVISALIAFVAGLLTAASLHSINTRIVNSSLLYDIVLVAVIGGIGLSGGKGGVRNVLIGAALAGILLNTMTIIDIPLLYQNLIKAGILLAAIIVDGILNPRDEQTAQQGDI</sequence>
<feature type="transmembrane region" description="Helical" evidence="8">
    <location>
        <begin position="46"/>
        <end position="67"/>
    </location>
</feature>
<dbReference type="InterPro" id="IPR001851">
    <property type="entry name" value="ABC_transp_permease"/>
</dbReference>
<feature type="transmembrane region" description="Helical" evidence="8">
    <location>
        <begin position="74"/>
        <end position="94"/>
    </location>
</feature>
<name>A0ABU1JWH7_9PROT</name>
<proteinExistence type="predicted"/>
<accession>A0ABU1JWH7</accession>
<dbReference type="EMBL" id="JAVDPW010000010">
    <property type="protein sequence ID" value="MDR6292971.1"/>
    <property type="molecule type" value="Genomic_DNA"/>
</dbReference>
<organism evidence="9 10">
    <name type="scientific">Inquilinus ginsengisoli</name>
    <dbReference type="NCBI Taxonomy" id="363840"/>
    <lineage>
        <taxon>Bacteria</taxon>
        <taxon>Pseudomonadati</taxon>
        <taxon>Pseudomonadota</taxon>
        <taxon>Alphaproteobacteria</taxon>
        <taxon>Rhodospirillales</taxon>
        <taxon>Rhodospirillaceae</taxon>
        <taxon>Inquilinus</taxon>
    </lineage>
</organism>
<keyword evidence="4" id="KW-0997">Cell inner membrane</keyword>
<evidence type="ECO:0000256" key="6">
    <source>
        <dbReference type="ARBA" id="ARBA00022989"/>
    </source>
</evidence>
<evidence type="ECO:0000256" key="7">
    <source>
        <dbReference type="ARBA" id="ARBA00023136"/>
    </source>
</evidence>
<feature type="transmembrane region" description="Helical" evidence="8">
    <location>
        <begin position="252"/>
        <end position="270"/>
    </location>
</feature>